<dbReference type="Gene3D" id="2.10.60.10">
    <property type="entry name" value="CD59"/>
    <property type="match status" value="1"/>
</dbReference>
<dbReference type="PROSITE" id="PS50011">
    <property type="entry name" value="PROTEIN_KINASE_DOM"/>
    <property type="match status" value="1"/>
</dbReference>
<evidence type="ECO:0000256" key="19">
    <source>
        <dbReference type="SAM" id="Phobius"/>
    </source>
</evidence>
<dbReference type="PANTHER" id="PTHR23255:SF68">
    <property type="entry name" value="RECEPTOR PROTEIN SERINE_THREONINE KINASE"/>
    <property type="match status" value="1"/>
</dbReference>
<evidence type="ECO:0000259" key="21">
    <source>
        <dbReference type="PROSITE" id="PS51256"/>
    </source>
</evidence>
<dbReference type="Proteomes" id="UP001164746">
    <property type="component" value="Chromosome 2"/>
</dbReference>
<feature type="binding site" evidence="18">
    <location>
        <position position="248"/>
    </location>
    <ligand>
        <name>ATP</name>
        <dbReference type="ChEBI" id="CHEBI:30616"/>
    </ligand>
</feature>
<dbReference type="SMART" id="SM00467">
    <property type="entry name" value="GS"/>
    <property type="match status" value="1"/>
</dbReference>
<accession>A0ABY7DDU7</accession>
<keyword evidence="14" id="KW-0460">Magnesium</keyword>
<reference evidence="22" key="1">
    <citation type="submission" date="2022-11" db="EMBL/GenBank/DDBJ databases">
        <title>Centuries of genome instability and evolution in soft-shell clam transmissible cancer (bioRxiv).</title>
        <authorList>
            <person name="Hart S.F.M."/>
            <person name="Yonemitsu M.A."/>
            <person name="Giersch R.M."/>
            <person name="Beal B.F."/>
            <person name="Arriagada G."/>
            <person name="Davis B.W."/>
            <person name="Ostrander E.A."/>
            <person name="Goff S.P."/>
            <person name="Metzger M.J."/>
        </authorList>
    </citation>
    <scope>NUCLEOTIDE SEQUENCE</scope>
    <source>
        <strain evidence="22">MELC-2E11</strain>
        <tissue evidence="22">Siphon/mantle</tissue>
    </source>
</reference>
<evidence type="ECO:0000256" key="1">
    <source>
        <dbReference type="ARBA" id="ARBA00001936"/>
    </source>
</evidence>
<evidence type="ECO:0000256" key="7">
    <source>
        <dbReference type="ARBA" id="ARBA00022679"/>
    </source>
</evidence>
<evidence type="ECO:0000256" key="18">
    <source>
        <dbReference type="PROSITE-ProRule" id="PRU10141"/>
    </source>
</evidence>
<dbReference type="PROSITE" id="PS51256">
    <property type="entry name" value="GS"/>
    <property type="match status" value="1"/>
</dbReference>
<evidence type="ECO:0000256" key="10">
    <source>
        <dbReference type="ARBA" id="ARBA00022729"/>
    </source>
</evidence>
<evidence type="ECO:0000313" key="22">
    <source>
        <dbReference type="EMBL" id="WAQ95834.1"/>
    </source>
</evidence>
<comment type="subcellular location">
    <subcellularLocation>
        <location evidence="3">Membrane</location>
        <topology evidence="3">Single-pass type I membrane protein</topology>
    </subcellularLocation>
</comment>
<dbReference type="Pfam" id="PF08515">
    <property type="entry name" value="TGF_beta_GS"/>
    <property type="match status" value="1"/>
</dbReference>
<evidence type="ECO:0000256" key="8">
    <source>
        <dbReference type="ARBA" id="ARBA00022692"/>
    </source>
</evidence>
<dbReference type="InterPro" id="IPR000719">
    <property type="entry name" value="Prot_kinase_dom"/>
</dbReference>
<dbReference type="SUPFAM" id="SSF56112">
    <property type="entry name" value="Protein kinase-like (PK-like)"/>
    <property type="match status" value="1"/>
</dbReference>
<evidence type="ECO:0000256" key="9">
    <source>
        <dbReference type="ARBA" id="ARBA00022723"/>
    </source>
</evidence>
<feature type="domain" description="Protein kinase" evidence="20">
    <location>
        <begin position="221"/>
        <end position="491"/>
    </location>
</feature>
<keyword evidence="7" id="KW-0808">Transferase</keyword>
<evidence type="ECO:0000256" key="16">
    <source>
        <dbReference type="ARBA" id="ARBA00023136"/>
    </source>
</evidence>
<dbReference type="SMART" id="SM00220">
    <property type="entry name" value="S_TKc"/>
    <property type="match status" value="1"/>
</dbReference>
<protein>
    <recommendedName>
        <fullName evidence="5">receptor protein serine/threonine kinase</fullName>
        <ecNumber evidence="5">2.7.11.30</ecNumber>
    </recommendedName>
</protein>
<evidence type="ECO:0000256" key="15">
    <source>
        <dbReference type="ARBA" id="ARBA00022989"/>
    </source>
</evidence>
<evidence type="ECO:0000256" key="5">
    <source>
        <dbReference type="ARBA" id="ARBA00012401"/>
    </source>
</evidence>
<evidence type="ECO:0000259" key="20">
    <source>
        <dbReference type="PROSITE" id="PS50011"/>
    </source>
</evidence>
<feature type="transmembrane region" description="Helical" evidence="19">
    <location>
        <begin position="12"/>
        <end position="31"/>
    </location>
</feature>
<feature type="transmembrane region" description="Helical" evidence="19">
    <location>
        <begin position="144"/>
        <end position="166"/>
    </location>
</feature>
<dbReference type="InterPro" id="IPR017441">
    <property type="entry name" value="Protein_kinase_ATP_BS"/>
</dbReference>
<keyword evidence="17" id="KW-0675">Receptor</keyword>
<sequence length="505" mass="57006">MATERRQSRDKFYFILLLFLFILCIDLSLGLRCFCSPCAEGRDIDNTCLAPNNSMCFASIRRVFENGERIHELVYGCLPGFEGGTTMQCQANLVPHRIPTAIECCDNADRCNEGVVPIYEERSTTPGPETVPSQYKSYENMTQIALLLSLVVCFIVLIITATVVYLRFRKRELDRQDVLSDMEKKGILLPQDETLSEMIDQSSGSGSGLPLLVQRTIAKQIQLVKSIGKGRYGEVYKAKWRGENVAVKIFLTTEEASWFRFIAADIKGTGSWTQLFLITDYHDNGSLYDYLTENTFDHHDMLLISHSIACGLSHLHTEIFGTRGKPAIAHRDIKTKNILVKRDGSCCLADLGLAVKYVSETNEVDVAPNTRQGTKRYMAPEVLDESINMYSFDAYKQGDMYSFGLCLWEVARRTAIGEQGIPYQDLVPSDPSFDDMKMVVCDAKIRPQIPHRWGQDDVVTKVMMECWSGNPAARLTALRVKKTLSKLHEILEATEKIERLKAIQP</sequence>
<dbReference type="InterPro" id="IPR045860">
    <property type="entry name" value="Snake_toxin-like_sf"/>
</dbReference>
<dbReference type="Pfam" id="PF07714">
    <property type="entry name" value="PK_Tyr_Ser-Thr"/>
    <property type="match status" value="1"/>
</dbReference>
<dbReference type="Pfam" id="PF01064">
    <property type="entry name" value="Activin_recp"/>
    <property type="match status" value="1"/>
</dbReference>
<dbReference type="InterPro" id="IPR000472">
    <property type="entry name" value="Activin_recp"/>
</dbReference>
<keyword evidence="8 19" id="KW-0812">Transmembrane</keyword>
<dbReference type="Gene3D" id="1.10.510.10">
    <property type="entry name" value="Transferase(Phosphotransferase) domain 1"/>
    <property type="match status" value="1"/>
</dbReference>
<comment type="cofactor">
    <cofactor evidence="1">
        <name>Mn(2+)</name>
        <dbReference type="ChEBI" id="CHEBI:29035"/>
    </cofactor>
</comment>
<evidence type="ECO:0000256" key="2">
    <source>
        <dbReference type="ARBA" id="ARBA00001946"/>
    </source>
</evidence>
<name>A0ABY7DDU7_MYAAR</name>
<keyword evidence="13 18" id="KW-0067">ATP-binding</keyword>
<dbReference type="PROSITE" id="PS00107">
    <property type="entry name" value="PROTEIN_KINASE_ATP"/>
    <property type="match status" value="1"/>
</dbReference>
<organism evidence="22 23">
    <name type="scientific">Mya arenaria</name>
    <name type="common">Soft-shell clam</name>
    <dbReference type="NCBI Taxonomy" id="6604"/>
    <lineage>
        <taxon>Eukaryota</taxon>
        <taxon>Metazoa</taxon>
        <taxon>Spiralia</taxon>
        <taxon>Lophotrochozoa</taxon>
        <taxon>Mollusca</taxon>
        <taxon>Bivalvia</taxon>
        <taxon>Autobranchia</taxon>
        <taxon>Heteroconchia</taxon>
        <taxon>Euheterodonta</taxon>
        <taxon>Imparidentia</taxon>
        <taxon>Neoheterodontei</taxon>
        <taxon>Myida</taxon>
        <taxon>Myoidea</taxon>
        <taxon>Myidae</taxon>
        <taxon>Mya</taxon>
    </lineage>
</organism>
<dbReference type="SUPFAM" id="SSF57302">
    <property type="entry name" value="Snake toxin-like"/>
    <property type="match status" value="1"/>
</dbReference>
<dbReference type="EC" id="2.7.11.30" evidence="5"/>
<keyword evidence="23" id="KW-1185">Reference proteome</keyword>
<keyword evidence="16 19" id="KW-0472">Membrane</keyword>
<evidence type="ECO:0000256" key="4">
    <source>
        <dbReference type="ARBA" id="ARBA00009605"/>
    </source>
</evidence>
<keyword evidence="12" id="KW-0418">Kinase</keyword>
<comment type="cofactor">
    <cofactor evidence="2">
        <name>Mg(2+)</name>
        <dbReference type="ChEBI" id="CHEBI:18420"/>
    </cofactor>
</comment>
<dbReference type="PROSITE" id="PS00108">
    <property type="entry name" value="PROTEIN_KINASE_ST"/>
    <property type="match status" value="1"/>
</dbReference>
<keyword evidence="6" id="KW-0723">Serine/threonine-protein kinase</keyword>
<feature type="domain" description="GS" evidence="21">
    <location>
        <begin position="193"/>
        <end position="220"/>
    </location>
</feature>
<dbReference type="CDD" id="cd23532">
    <property type="entry name" value="TFP_LU_ECD_BMPR1"/>
    <property type="match status" value="1"/>
</dbReference>
<dbReference type="InterPro" id="IPR011009">
    <property type="entry name" value="Kinase-like_dom_sf"/>
</dbReference>
<keyword evidence="9" id="KW-0479">Metal-binding</keyword>
<evidence type="ECO:0000256" key="6">
    <source>
        <dbReference type="ARBA" id="ARBA00022527"/>
    </source>
</evidence>
<keyword evidence="11 18" id="KW-0547">Nucleotide-binding</keyword>
<proteinExistence type="inferred from homology"/>
<comment type="similarity">
    <text evidence="4">Belongs to the protein kinase superfamily. TKL Ser/Thr protein kinase family. TGFB receptor subfamily.</text>
</comment>
<dbReference type="EMBL" id="CP111013">
    <property type="protein sequence ID" value="WAQ95834.1"/>
    <property type="molecule type" value="Genomic_DNA"/>
</dbReference>
<evidence type="ECO:0000256" key="11">
    <source>
        <dbReference type="ARBA" id="ARBA00022741"/>
    </source>
</evidence>
<evidence type="ECO:0000256" key="13">
    <source>
        <dbReference type="ARBA" id="ARBA00022840"/>
    </source>
</evidence>
<dbReference type="InterPro" id="IPR001245">
    <property type="entry name" value="Ser-Thr/Tyr_kinase_cat_dom"/>
</dbReference>
<evidence type="ECO:0000256" key="12">
    <source>
        <dbReference type="ARBA" id="ARBA00022777"/>
    </source>
</evidence>
<evidence type="ECO:0000256" key="14">
    <source>
        <dbReference type="ARBA" id="ARBA00022842"/>
    </source>
</evidence>
<keyword evidence="10" id="KW-0732">Signal</keyword>
<dbReference type="Gene3D" id="3.30.200.20">
    <property type="entry name" value="Phosphorylase Kinase, domain 1"/>
    <property type="match status" value="1"/>
</dbReference>
<dbReference type="InterPro" id="IPR003605">
    <property type="entry name" value="GS_dom"/>
</dbReference>
<dbReference type="InterPro" id="IPR000333">
    <property type="entry name" value="TGFB_receptor"/>
</dbReference>
<evidence type="ECO:0000313" key="23">
    <source>
        <dbReference type="Proteomes" id="UP001164746"/>
    </source>
</evidence>
<gene>
    <name evidence="22" type="ORF">MAR_028524</name>
</gene>
<keyword evidence="15 19" id="KW-1133">Transmembrane helix</keyword>
<evidence type="ECO:0000256" key="17">
    <source>
        <dbReference type="ARBA" id="ARBA00023170"/>
    </source>
</evidence>
<dbReference type="PANTHER" id="PTHR23255">
    <property type="entry name" value="TRANSFORMING GROWTH FACTOR-BETA RECEPTOR TYPE I AND II"/>
    <property type="match status" value="1"/>
</dbReference>
<evidence type="ECO:0000256" key="3">
    <source>
        <dbReference type="ARBA" id="ARBA00004479"/>
    </source>
</evidence>
<dbReference type="InterPro" id="IPR008271">
    <property type="entry name" value="Ser/Thr_kinase_AS"/>
</dbReference>